<gene>
    <name evidence="3" type="primary">cya_1</name>
    <name evidence="3" type="ORF">PSA7680_00323</name>
</gene>
<dbReference type="PRINTS" id="PR00313">
    <property type="entry name" value="CABNDNGRPT"/>
</dbReference>
<dbReference type="RefSeq" id="WP_085866914.1">
    <property type="nucleotide sequence ID" value="NZ_FWFQ01000002.1"/>
</dbReference>
<dbReference type="PANTHER" id="PTHR38340">
    <property type="entry name" value="S-LAYER PROTEIN"/>
    <property type="match status" value="1"/>
</dbReference>
<reference evidence="3 4" key="1">
    <citation type="submission" date="2017-03" db="EMBL/GenBank/DDBJ databases">
        <authorList>
            <person name="Afonso C.L."/>
            <person name="Miller P.J."/>
            <person name="Scott M.A."/>
            <person name="Spackman E."/>
            <person name="Goraichik I."/>
            <person name="Dimitrov K.M."/>
            <person name="Suarez D.L."/>
            <person name="Swayne D.E."/>
        </authorList>
    </citation>
    <scope>NUCLEOTIDE SEQUENCE [LARGE SCALE GENOMIC DNA]</scope>
    <source>
        <strain evidence="3 4">CECT 7680</strain>
    </source>
</reference>
<protein>
    <submittedName>
        <fullName evidence="3">Bifunctional hemolysin/adenylate cyclase</fullName>
    </submittedName>
</protein>
<dbReference type="InterPro" id="IPR011049">
    <property type="entry name" value="Serralysin-like_metalloprot_C"/>
</dbReference>
<evidence type="ECO:0000313" key="4">
    <source>
        <dbReference type="Proteomes" id="UP000193409"/>
    </source>
</evidence>
<organism evidence="3 4">
    <name type="scientific">Pseudoruegeria aquimaris</name>
    <dbReference type="NCBI Taxonomy" id="393663"/>
    <lineage>
        <taxon>Bacteria</taxon>
        <taxon>Pseudomonadati</taxon>
        <taxon>Pseudomonadota</taxon>
        <taxon>Alphaproteobacteria</taxon>
        <taxon>Rhodobacterales</taxon>
        <taxon>Roseobacteraceae</taxon>
        <taxon>Pseudoruegeria</taxon>
    </lineage>
</organism>
<dbReference type="Gene3D" id="2.150.10.10">
    <property type="entry name" value="Serralysin-like metalloprotease, C-terminal"/>
    <property type="match status" value="4"/>
</dbReference>
<dbReference type="PROSITE" id="PS00330">
    <property type="entry name" value="HEMOLYSIN_CALCIUM"/>
    <property type="match status" value="6"/>
</dbReference>
<dbReference type="InterPro" id="IPR018511">
    <property type="entry name" value="Hemolysin-typ_Ca-bd_CS"/>
</dbReference>
<dbReference type="InterPro" id="IPR001343">
    <property type="entry name" value="Hemolysn_Ca-bd"/>
</dbReference>
<evidence type="ECO:0000313" key="3">
    <source>
        <dbReference type="EMBL" id="SLN14385.1"/>
    </source>
</evidence>
<name>A0A1Y5RD62_9RHOB</name>
<sequence length="599" mass="60033">MSMRALLAVFNGTNRNDVLTGGAGGDQLFGLAGRDELEGGAGADLLDGGADTDLASYRNALSRVWVDLALGQGILGDAVGDQFVSIEGLIGSAYADKLYGDAGNNILHGLANNDELDGRDGNDRLQGGAGADVLRGGDGFDTATYVDSVFRVIVDLGGAVSGGDAAGDTLISIEAVTGSMHNDILTGDGGNNRLRGLDGNDTLDGAGGNDRLIGGRGFDSLDGGAGTDWALYSRSESGVTVNLGTGLGSGGAAQGDTLTGIENLIGSAHDDHLIGDAGSNRLVGLGGDDTLEGGGGDDRFFGGAGGDAFNGGDGFDMAVYRDAGQQVIINFRNAQHSGAAAGDSFSAVEGIVGTAFNDSIVTGDADNRIFGGAGNDFMDGGDGNDLLIGGAGADFMHGGPGIDTVGYRGSDAGVTVFTSGGLNSGGHAEGDVLSWIHNVNGSLFDDAITGDVLANRLRGLDGADVLTGRGAADDLTGGLGADRFAFVDLSDHAEALLAPGATISGYAAENGDRIRDFTAGEDLLRFDAGMFSGDVFNTDNVAALGLASAADTAFAFTGGTLFYVSYASQANFLAGQATLRALADLDGVASLANSDFEFV</sequence>
<dbReference type="EMBL" id="FWFQ01000002">
    <property type="protein sequence ID" value="SLN14385.1"/>
    <property type="molecule type" value="Genomic_DNA"/>
</dbReference>
<dbReference type="SUPFAM" id="SSF51120">
    <property type="entry name" value="beta-Roll"/>
    <property type="match status" value="6"/>
</dbReference>
<dbReference type="GO" id="GO:0005509">
    <property type="term" value="F:calcium ion binding"/>
    <property type="evidence" value="ECO:0007669"/>
    <property type="project" value="InterPro"/>
</dbReference>
<proteinExistence type="predicted"/>
<evidence type="ECO:0000256" key="2">
    <source>
        <dbReference type="ARBA" id="ARBA00022525"/>
    </source>
</evidence>
<dbReference type="Proteomes" id="UP000193409">
    <property type="component" value="Unassembled WGS sequence"/>
</dbReference>
<dbReference type="InterPro" id="IPR050557">
    <property type="entry name" value="RTX_toxin/Mannuronan_C5-epim"/>
</dbReference>
<keyword evidence="4" id="KW-1185">Reference proteome</keyword>
<dbReference type="AlphaFoldDB" id="A0A1Y5RD62"/>
<keyword evidence="2" id="KW-0964">Secreted</keyword>
<comment type="subcellular location">
    <subcellularLocation>
        <location evidence="1">Secreted</location>
    </subcellularLocation>
</comment>
<dbReference type="Pfam" id="PF00353">
    <property type="entry name" value="HemolysinCabind"/>
    <property type="match status" value="6"/>
</dbReference>
<accession>A0A1Y5RD62</accession>
<dbReference type="GO" id="GO:0005576">
    <property type="term" value="C:extracellular region"/>
    <property type="evidence" value="ECO:0007669"/>
    <property type="project" value="UniProtKB-SubCell"/>
</dbReference>
<evidence type="ECO:0000256" key="1">
    <source>
        <dbReference type="ARBA" id="ARBA00004613"/>
    </source>
</evidence>
<dbReference type="PANTHER" id="PTHR38340:SF1">
    <property type="entry name" value="S-LAYER PROTEIN"/>
    <property type="match status" value="1"/>
</dbReference>